<sequence length="142" mass="14724">MARCGCSALGAVPAPVPDPASAPTPLPGIANTAAIANESSHVRANVRPLARRAAALPVAGRSLSGSASVKSVPIPLVPTFTLANPAGRQLLPGAHGPVFPCRHTRARRNRPEPLPNAPEKHSKPRFSPRRTAFIALAHPLLT</sequence>
<proteinExistence type="predicted"/>
<evidence type="ECO:0000313" key="2">
    <source>
        <dbReference type="EMBL" id="SUS05686.1"/>
    </source>
</evidence>
<gene>
    <name evidence="2" type="ORF">DF3PB_2020006</name>
</gene>
<dbReference type="EMBL" id="UIDG01000116">
    <property type="protein sequence ID" value="SUS05686.1"/>
    <property type="molecule type" value="Genomic_DNA"/>
</dbReference>
<name>A0A380TB89_9ZZZZ</name>
<protein>
    <submittedName>
        <fullName evidence="2">Uncharacterized protein</fullName>
    </submittedName>
</protein>
<reference evidence="2" key="1">
    <citation type="submission" date="2018-07" db="EMBL/GenBank/DDBJ databases">
        <authorList>
            <person name="Quirk P.G."/>
            <person name="Krulwich T.A."/>
        </authorList>
    </citation>
    <scope>NUCLEOTIDE SEQUENCE</scope>
</reference>
<organism evidence="2">
    <name type="scientific">metagenome</name>
    <dbReference type="NCBI Taxonomy" id="256318"/>
    <lineage>
        <taxon>unclassified sequences</taxon>
        <taxon>metagenomes</taxon>
    </lineage>
</organism>
<evidence type="ECO:0000256" key="1">
    <source>
        <dbReference type="SAM" id="MobiDB-lite"/>
    </source>
</evidence>
<dbReference type="AlphaFoldDB" id="A0A380TB89"/>
<feature type="region of interest" description="Disordered" evidence="1">
    <location>
        <begin position="94"/>
        <end position="129"/>
    </location>
</feature>
<accession>A0A380TB89</accession>